<evidence type="ECO:0000313" key="4">
    <source>
        <dbReference type="EMBL" id="EAU92461.1"/>
    </source>
</evidence>
<dbReference type="InterPro" id="IPR000387">
    <property type="entry name" value="Tyr_Pase_dom"/>
</dbReference>
<dbReference type="Pfam" id="PF22547">
    <property type="entry name" value="2H-SAK"/>
    <property type="match status" value="1"/>
</dbReference>
<evidence type="ECO:0000259" key="2">
    <source>
        <dbReference type="PROSITE" id="PS50055"/>
    </source>
</evidence>
<dbReference type="GO" id="GO:0016874">
    <property type="term" value="F:ligase activity"/>
    <property type="evidence" value="ECO:0007669"/>
    <property type="project" value="UniProtKB-KW"/>
</dbReference>
<dbReference type="InterPro" id="IPR027417">
    <property type="entry name" value="P-loop_NTPase"/>
</dbReference>
<dbReference type="STRING" id="240176.A8N3N5"/>
<dbReference type="AlphaFoldDB" id="A8N3N5"/>
<dbReference type="VEuPathDB" id="FungiDB:CC1G_00680"/>
<organism evidence="4 5">
    <name type="scientific">Coprinopsis cinerea (strain Okayama-7 / 130 / ATCC MYA-4618 / FGSC 9003)</name>
    <name type="common">Inky cap fungus</name>
    <name type="synonym">Hormographiella aspergillata</name>
    <dbReference type="NCBI Taxonomy" id="240176"/>
    <lineage>
        <taxon>Eukaryota</taxon>
        <taxon>Fungi</taxon>
        <taxon>Dikarya</taxon>
        <taxon>Basidiomycota</taxon>
        <taxon>Agaricomycotina</taxon>
        <taxon>Agaricomycetes</taxon>
        <taxon>Agaricomycetidae</taxon>
        <taxon>Agaricales</taxon>
        <taxon>Agaricineae</taxon>
        <taxon>Psathyrellaceae</taxon>
        <taxon>Coprinopsis</taxon>
    </lineage>
</organism>
<dbReference type="RefSeq" id="XP_001829501.1">
    <property type="nucleotide sequence ID" value="XM_001829449.1"/>
</dbReference>
<evidence type="ECO:0000259" key="3">
    <source>
        <dbReference type="PROSITE" id="PS50056"/>
    </source>
</evidence>
<dbReference type="Gene3D" id="1.25.40.10">
    <property type="entry name" value="Tetratricopeptide repeat domain"/>
    <property type="match status" value="1"/>
</dbReference>
<protein>
    <submittedName>
        <fullName evidence="4">ATP dependent DNA ligase</fullName>
    </submittedName>
</protein>
<reference evidence="4 5" key="1">
    <citation type="journal article" date="2010" name="Proc. Natl. Acad. Sci. U.S.A.">
        <title>Insights into evolution of multicellular fungi from the assembled chromosomes of the mushroom Coprinopsis cinerea (Coprinus cinereus).</title>
        <authorList>
            <person name="Stajich J.E."/>
            <person name="Wilke S.K."/>
            <person name="Ahren D."/>
            <person name="Au C.H."/>
            <person name="Birren B.W."/>
            <person name="Borodovsky M."/>
            <person name="Burns C."/>
            <person name="Canback B."/>
            <person name="Casselton L.A."/>
            <person name="Cheng C.K."/>
            <person name="Deng J."/>
            <person name="Dietrich F.S."/>
            <person name="Fargo D.C."/>
            <person name="Farman M.L."/>
            <person name="Gathman A.C."/>
            <person name="Goldberg J."/>
            <person name="Guigo R."/>
            <person name="Hoegger P.J."/>
            <person name="Hooker J.B."/>
            <person name="Huggins A."/>
            <person name="James T.Y."/>
            <person name="Kamada T."/>
            <person name="Kilaru S."/>
            <person name="Kodira C."/>
            <person name="Kues U."/>
            <person name="Kupfer D."/>
            <person name="Kwan H.S."/>
            <person name="Lomsadze A."/>
            <person name="Li W."/>
            <person name="Lilly W.W."/>
            <person name="Ma L.J."/>
            <person name="Mackey A.J."/>
            <person name="Manning G."/>
            <person name="Martin F."/>
            <person name="Muraguchi H."/>
            <person name="Natvig D.O."/>
            <person name="Palmerini H."/>
            <person name="Ramesh M.A."/>
            <person name="Rehmeyer C.J."/>
            <person name="Roe B.A."/>
            <person name="Shenoy N."/>
            <person name="Stanke M."/>
            <person name="Ter-Hovhannisyan V."/>
            <person name="Tunlid A."/>
            <person name="Velagapudi R."/>
            <person name="Vision T.J."/>
            <person name="Zeng Q."/>
            <person name="Zolan M.E."/>
            <person name="Pukkila P.J."/>
        </authorList>
    </citation>
    <scope>NUCLEOTIDE SEQUENCE [LARGE SCALE GENOMIC DNA]</scope>
    <source>
        <strain evidence="5">Okayama-7 / 130 / ATCC MYA-4618 / FGSC 9003</strain>
    </source>
</reference>
<dbReference type="InParanoid" id="A8N3N5"/>
<dbReference type="FunFam" id="3.90.190.10:FF:000157">
    <property type="entry name" value="Protein-tyrosine phosphatase"/>
    <property type="match status" value="1"/>
</dbReference>
<evidence type="ECO:0000256" key="1">
    <source>
        <dbReference type="ARBA" id="ARBA00022801"/>
    </source>
</evidence>
<dbReference type="InterPro" id="IPR003595">
    <property type="entry name" value="Tyr_Pase_cat"/>
</dbReference>
<dbReference type="PANTHER" id="PTHR43883">
    <property type="entry name" value="SLR0207 PROTEIN"/>
    <property type="match status" value="1"/>
</dbReference>
<dbReference type="InterPro" id="IPR052732">
    <property type="entry name" value="Cell-binding_unc_protein"/>
</dbReference>
<sequence length="870" mass="97951">MEEVKLTKARGVLALVGDKVDAAAAQTLQHTSIAALGLRLPSFDPSKAYHVTLLTKEELKLVAPENLASIKPDTRHVHFVGLGGNKSSEVFFVVVIWAAGQQIRKQLGLPPKDFHVTLSDRDDHSMDKSLHSLLPGQFPTSPSPELLDHLAFTFHAKGQFHEAQEYSTKHVVSHPESHRGYLRLADAAINNEQFKLAMLSYAAAYDRTEDHKPRTYCVKRLVQCAQETEWGCVFQEQEIAQIPVSAAHLLITPWSSDLRSALAESNITPTLCLQPRDSLYIPKRLEPGKFDISQLYKLPRFFRWLIPFRFAIMSTPRREEDIVALASSALGIRHVLTLTEEQPLEKDWFDGRSIINTFLPIPNYHPPSIEQMDIVMRMFLDEDKLPLLVHCGGGKGRAGTVAACYMVACGFKAPSYDQTQPEMSAADAMTALRSLRPGSIETSHQEAFISKWCSTLWKRQCIFPDLPTEPPPCPLVVEGSFHAKEDFDLVMLVGLPGSGKTWVSKSLVARNPNGWQRISQDDSGSRSFCETEIGRKPKGRVLLDRCNMSAADRKAWLDLASNWCTNPVCVWFDYDRELCLARAQLRADHPTLPPGNRVRNAVDQMSKIFERPTVEEGFKAVLIVRSFTAARELVGLFSPPPGIYKFPRTPHLINLGAATEDDIQLDLANLNIPGHVVITEKVDGANMGFSLSHDKQIIVQNRSHYVNSATHAQFRRLGAWIERHRDELTKLLDRDPYFPERYILFGEWVYATHSIPYSRLPDYFIAFDFYDRTTGTFASPEVLKTMLASTTIRSVPILHEGAMPTDGELREMVQRPSSFYEGRIEGVYVKVERGSQVVFRGKVVRKDFISGNEHWTRGPLQVNSLSTEIP</sequence>
<dbReference type="PROSITE" id="PS50056">
    <property type="entry name" value="TYR_PHOSPHATASE_2"/>
    <property type="match status" value="1"/>
</dbReference>
<feature type="domain" description="Tyrosine specific protein phosphatases" evidence="3">
    <location>
        <begin position="366"/>
        <end position="447"/>
    </location>
</feature>
<dbReference type="InterPro" id="IPR021122">
    <property type="entry name" value="RNA_ligase_dom_REL/Rnl2"/>
</dbReference>
<dbReference type="SUPFAM" id="SSF52799">
    <property type="entry name" value="(Phosphotyrosine protein) phosphatases II"/>
    <property type="match status" value="1"/>
</dbReference>
<dbReference type="OMA" id="GNEHWTK"/>
<dbReference type="SUPFAM" id="SSF52540">
    <property type="entry name" value="P-loop containing nucleoside triphosphate hydrolases"/>
    <property type="match status" value="1"/>
</dbReference>
<keyword evidence="5" id="KW-1185">Reference proteome</keyword>
<dbReference type="OrthoDB" id="432447at2759"/>
<dbReference type="Gene3D" id="3.30.470.30">
    <property type="entry name" value="DNA ligase/mRNA capping enzyme"/>
    <property type="match status" value="1"/>
</dbReference>
<dbReference type="SUPFAM" id="SSF56091">
    <property type="entry name" value="DNA ligase/mRNA capping enzyme, catalytic domain"/>
    <property type="match status" value="1"/>
</dbReference>
<dbReference type="Proteomes" id="UP000001861">
    <property type="component" value="Unassembled WGS sequence"/>
</dbReference>
<dbReference type="InterPro" id="IPR029021">
    <property type="entry name" value="Prot-tyrosine_phosphatase-like"/>
</dbReference>
<dbReference type="CDD" id="cd14504">
    <property type="entry name" value="DUSP23"/>
    <property type="match status" value="1"/>
</dbReference>
<feature type="domain" description="Tyrosine-protein phosphatase" evidence="2">
    <location>
        <begin position="169"/>
        <end position="449"/>
    </location>
</feature>
<accession>A8N3N5</accession>
<dbReference type="PROSITE" id="PS50055">
    <property type="entry name" value="TYR_PHOSPHATASE_PTP"/>
    <property type="match status" value="1"/>
</dbReference>
<dbReference type="InterPro" id="IPR011990">
    <property type="entry name" value="TPR-like_helical_dom_sf"/>
</dbReference>
<dbReference type="InterPro" id="IPR057023">
    <property type="entry name" value="PTP-SAK"/>
</dbReference>
<dbReference type="Gene3D" id="3.40.50.300">
    <property type="entry name" value="P-loop containing nucleotide triphosphate hydrolases"/>
    <property type="match status" value="1"/>
</dbReference>
<dbReference type="EMBL" id="AACS02000001">
    <property type="protein sequence ID" value="EAU92461.1"/>
    <property type="molecule type" value="Genomic_DNA"/>
</dbReference>
<keyword evidence="4" id="KW-0436">Ligase</keyword>
<proteinExistence type="predicted"/>
<dbReference type="PANTHER" id="PTHR43883:SF1">
    <property type="entry name" value="GLUCONOKINASE"/>
    <property type="match status" value="1"/>
</dbReference>
<dbReference type="GeneID" id="6005931"/>
<keyword evidence="1" id="KW-0378">Hydrolase</keyword>
<dbReference type="eggNOG" id="KOG1720">
    <property type="taxonomic scope" value="Eukaryota"/>
</dbReference>
<dbReference type="Gene3D" id="3.90.190.10">
    <property type="entry name" value="Protein tyrosine phosphatase superfamily"/>
    <property type="match status" value="1"/>
</dbReference>
<name>A8N3N5_COPC7</name>
<dbReference type="Pfam" id="PF22784">
    <property type="entry name" value="PTP-SAK"/>
    <property type="match status" value="1"/>
</dbReference>
<comment type="caution">
    <text evidence="4">The sequence shown here is derived from an EMBL/GenBank/DDBJ whole genome shotgun (WGS) entry which is preliminary data.</text>
</comment>
<dbReference type="InterPro" id="IPR000242">
    <property type="entry name" value="PTP_cat"/>
</dbReference>
<dbReference type="GO" id="GO:0004725">
    <property type="term" value="F:protein tyrosine phosphatase activity"/>
    <property type="evidence" value="ECO:0007669"/>
    <property type="project" value="InterPro"/>
</dbReference>
<evidence type="ECO:0000313" key="5">
    <source>
        <dbReference type="Proteomes" id="UP000001861"/>
    </source>
</evidence>
<dbReference type="SUPFAM" id="SSF48452">
    <property type="entry name" value="TPR-like"/>
    <property type="match status" value="1"/>
</dbReference>
<gene>
    <name evidence="4" type="ORF">CC1G_00680</name>
</gene>
<dbReference type="Pfam" id="PF09414">
    <property type="entry name" value="RNA_ligase"/>
    <property type="match status" value="1"/>
</dbReference>
<dbReference type="KEGG" id="cci:CC1G_00680"/>
<dbReference type="InterPro" id="IPR054498">
    <property type="entry name" value="2H-SAK"/>
</dbReference>
<dbReference type="SMART" id="SM00404">
    <property type="entry name" value="PTPc_motif"/>
    <property type="match status" value="1"/>
</dbReference>